<reference evidence="2 3" key="1">
    <citation type="submission" date="2015-07" db="EMBL/GenBank/DDBJ databases">
        <title>The genome of the fungus Escovopsis weberi, a specialized disease agent of ant agriculture.</title>
        <authorList>
            <person name="de Man T.J."/>
            <person name="Stajich J.E."/>
            <person name="Kubicek C.P."/>
            <person name="Chenthamara K."/>
            <person name="Atanasova L."/>
            <person name="Druzhinina I.S."/>
            <person name="Birnbaum S."/>
            <person name="Barribeau S.M."/>
            <person name="Teiling C."/>
            <person name="Suen G."/>
            <person name="Currie C."/>
            <person name="Gerardo N.M."/>
        </authorList>
    </citation>
    <scope>NUCLEOTIDE SEQUENCE [LARGE SCALE GENOMIC DNA]</scope>
</reference>
<dbReference type="InterPro" id="IPR053013">
    <property type="entry name" value="LAT"/>
</dbReference>
<dbReference type="Gene3D" id="3.40.630.30">
    <property type="match status" value="1"/>
</dbReference>
<dbReference type="GO" id="GO:0016740">
    <property type="term" value="F:transferase activity"/>
    <property type="evidence" value="ECO:0007669"/>
    <property type="project" value="UniProtKB-KW"/>
</dbReference>
<keyword evidence="2" id="KW-0808">Transferase</keyword>
<dbReference type="OrthoDB" id="2020070at2759"/>
<dbReference type="AlphaFoldDB" id="A0A0M8N097"/>
<dbReference type="EMBL" id="LGSR01000002">
    <property type="protein sequence ID" value="KOS22946.1"/>
    <property type="molecule type" value="Genomic_DNA"/>
</dbReference>
<protein>
    <submittedName>
        <fullName evidence="2">Lysine acetyltransferase</fullName>
    </submittedName>
</protein>
<keyword evidence="3" id="KW-1185">Reference proteome</keyword>
<proteinExistence type="predicted"/>
<dbReference type="InterPro" id="IPR055100">
    <property type="entry name" value="GNAT_LYC1-like"/>
</dbReference>
<dbReference type="STRING" id="150374.A0A0M8N097"/>
<name>A0A0M8N097_ESCWE</name>
<dbReference type="SUPFAM" id="SSF55729">
    <property type="entry name" value="Acyl-CoA N-acyltransferases (Nat)"/>
    <property type="match status" value="1"/>
</dbReference>
<sequence>MASDLKLPDASSVDLVLTNPTADERRQIWSQNYPEWGRGLTHQSYLDREAYILDIPMSKNGGLTNWILTTTAAGPRDGPVSEAIPRPILASCETLKRQVMLRGEDGVVRDVWGYGIASVFTFKELRGRGYASRMMAMLHDHLFKLHRESGDSPCSVLYSDIGNKFYAAHGWLPDRSTFLEFPVKQINATATNGVDGSVKPITEEDVPMLAGLDRDLLRRDLSVHKLEDPHRVCLAFVPSADLHRWHFQRDDFYCNYTFSRTPTARGAVYTPPGASQSKVWIFWTRVYNGGVESPEKNVLYINRFVVEDERISDAELSKAILALWGLARKEAVEWQLAKINMWNPSDRVRRLVGDIDGLESIYVVREEDSIASLSWFGEGPTEQVEWVANERYAWC</sequence>
<gene>
    <name evidence="2" type="ORF">ESCO_003993</name>
</gene>
<dbReference type="InterPro" id="IPR016181">
    <property type="entry name" value="Acyl_CoA_acyltransferase"/>
</dbReference>
<comment type="caution">
    <text evidence="2">The sequence shown here is derived from an EMBL/GenBank/DDBJ whole genome shotgun (WGS) entry which is preliminary data.</text>
</comment>
<accession>A0A0M8N097</accession>
<evidence type="ECO:0000313" key="2">
    <source>
        <dbReference type="EMBL" id="KOS22946.1"/>
    </source>
</evidence>
<organism evidence="2 3">
    <name type="scientific">Escovopsis weberi</name>
    <dbReference type="NCBI Taxonomy" id="150374"/>
    <lineage>
        <taxon>Eukaryota</taxon>
        <taxon>Fungi</taxon>
        <taxon>Dikarya</taxon>
        <taxon>Ascomycota</taxon>
        <taxon>Pezizomycotina</taxon>
        <taxon>Sordariomycetes</taxon>
        <taxon>Hypocreomycetidae</taxon>
        <taxon>Hypocreales</taxon>
        <taxon>Hypocreaceae</taxon>
        <taxon>Escovopsis</taxon>
    </lineage>
</organism>
<dbReference type="Pfam" id="PF22998">
    <property type="entry name" value="GNAT_LYC1-like"/>
    <property type="match status" value="1"/>
</dbReference>
<feature type="domain" description="LYC1 C-terminal" evidence="1">
    <location>
        <begin position="191"/>
        <end position="395"/>
    </location>
</feature>
<evidence type="ECO:0000259" key="1">
    <source>
        <dbReference type="Pfam" id="PF22998"/>
    </source>
</evidence>
<dbReference type="PANTHER" id="PTHR34815:SF4">
    <property type="entry name" value="N-ACETYLTRANSFERASE DOMAIN-CONTAINING PROTEIN"/>
    <property type="match status" value="1"/>
</dbReference>
<evidence type="ECO:0000313" key="3">
    <source>
        <dbReference type="Proteomes" id="UP000053831"/>
    </source>
</evidence>
<dbReference type="PANTHER" id="PTHR34815">
    <property type="entry name" value="LYSINE ACETYLTRANSFERASE"/>
    <property type="match status" value="1"/>
</dbReference>
<dbReference type="Proteomes" id="UP000053831">
    <property type="component" value="Unassembled WGS sequence"/>
</dbReference>